<dbReference type="Pfam" id="PF17905">
    <property type="entry name" value="KH_GLD-3_4th"/>
    <property type="match status" value="1"/>
</dbReference>
<feature type="domain" description="Defective in germ line development protein 3-like KH5" evidence="2">
    <location>
        <begin position="378"/>
        <end position="433"/>
    </location>
</feature>
<evidence type="ECO:0000313" key="4">
    <source>
        <dbReference type="Proteomes" id="UP000835052"/>
    </source>
</evidence>
<feature type="compositionally biased region" description="Basic and acidic residues" evidence="1">
    <location>
        <begin position="772"/>
        <end position="795"/>
    </location>
</feature>
<keyword evidence="4" id="KW-1185">Reference proteome</keyword>
<dbReference type="EMBL" id="CAJGYM010000082">
    <property type="protein sequence ID" value="CAD6196933.1"/>
    <property type="molecule type" value="Genomic_DNA"/>
</dbReference>
<dbReference type="Gene3D" id="3.30.310.270">
    <property type="match status" value="1"/>
</dbReference>
<feature type="region of interest" description="Disordered" evidence="1">
    <location>
        <begin position="869"/>
        <end position="900"/>
    </location>
</feature>
<feature type="region of interest" description="Disordered" evidence="1">
    <location>
        <begin position="746"/>
        <end position="818"/>
    </location>
</feature>
<evidence type="ECO:0000313" key="3">
    <source>
        <dbReference type="EMBL" id="CAD6196933.1"/>
    </source>
</evidence>
<protein>
    <recommendedName>
        <fullName evidence="2">Defective in germ line development protein 3-like KH5 domain-containing protein</fullName>
    </recommendedName>
</protein>
<evidence type="ECO:0000259" key="2">
    <source>
        <dbReference type="Pfam" id="PF17905"/>
    </source>
</evidence>
<accession>A0A8S1HNX2</accession>
<feature type="compositionally biased region" description="Basic and acidic residues" evidence="1">
    <location>
        <begin position="802"/>
        <end position="818"/>
    </location>
</feature>
<sequence length="990" mass="110333">MEELTTEVLRMNENYSLTYASILQLANKIAHARNLAITSTLHEAILTPEKFFHSSQQSALMDDDYGRRKQIAYDLMRKTIINRRKSTGEMPTSLEMIEADPTRITFSMEINSKDYGHLLKSVDDVENVAMIMADTNTHIQLADREELSGKREFMHQVTITGIYSDVEKARHRLRLICPIFVLIGLQRSRINARSLASIIHTEHWNYPHVTLEVIHAENINDFSTKPFLKVSGRMKHLDLIIDACSKLSEVLFGTDIPSNVYSTELEVASCHLNTMVGNTKSADAAKQILIIANTTNTLLSFSSSSDESTKTVTFRASGGLQAVLKARRYLMGLLPANLMVNVRDPDLRRPLGDLMNDIAKKFLMLGDLQSADALACARLLEFYDGGSRVNVRLTPSRFEPSVLLAKEVFHHCITIRSQEFNLASIYYAYMRIMNVGINAPCPKDYDDLIELGIQDYQLQVKTQCRGEAPPPEVSFLDVDNRKQSRSMSASSAGGLPPTFQSNEMPPALGPLAVSSPAFFLPQFPPGSKPKQPFIGSQNGAAQTPMFYATPMVPVQSLLVYQPDGNVVLAQFPPNFMYPNVDAQQNFNAHSRNDENFREETGSRKTEGFGRKSPRSEDRAGFSGKRNGGDSNRVNLDWRSTSANGFHRKDGMRKMANFQRRNQNAGANSPTSDFPKESPFGGTHVLALKTRVENEDVERERLFTHESSQFLDETGSSTFAANVSGGGPSVSSHNSSADVDYRTRVNSISNDAKGPRASPVFQRASSREGQNYRGERRISKTFLEPRQEPKEKEEPKVQLNWRGKSDNQEEKSRASPDSVERNLSYADITASTNNSSVRIDVLDLIYYAAEEQKGRKNRTYAEILEGKHREWERDERTKKTASVKTSHETASAKKPSSTPMTLALRERNGSSDRIPAISYSIPSAATPDPGQSKTSPSNANIQYFSIDVHDKKIRCDHGVCGSSKNEKNGLIKDLAGGKSESFVALFGTRDT</sequence>
<dbReference type="Gene3D" id="3.30.310.210">
    <property type="match status" value="1"/>
</dbReference>
<dbReference type="OrthoDB" id="271862at2759"/>
<reference evidence="3" key="1">
    <citation type="submission" date="2020-10" db="EMBL/GenBank/DDBJ databases">
        <authorList>
            <person name="Kikuchi T."/>
        </authorList>
    </citation>
    <scope>NUCLEOTIDE SEQUENCE</scope>
    <source>
        <strain evidence="3">NKZ352</strain>
    </source>
</reference>
<evidence type="ECO:0000256" key="1">
    <source>
        <dbReference type="SAM" id="MobiDB-lite"/>
    </source>
</evidence>
<organism evidence="3 4">
    <name type="scientific">Caenorhabditis auriculariae</name>
    <dbReference type="NCBI Taxonomy" id="2777116"/>
    <lineage>
        <taxon>Eukaryota</taxon>
        <taxon>Metazoa</taxon>
        <taxon>Ecdysozoa</taxon>
        <taxon>Nematoda</taxon>
        <taxon>Chromadorea</taxon>
        <taxon>Rhabditida</taxon>
        <taxon>Rhabditina</taxon>
        <taxon>Rhabditomorpha</taxon>
        <taxon>Rhabditoidea</taxon>
        <taxon>Rhabditidae</taxon>
        <taxon>Peloderinae</taxon>
        <taxon>Caenorhabditis</taxon>
    </lineage>
</organism>
<gene>
    <name evidence="3" type="ORF">CAUJ_LOCUS12844</name>
</gene>
<feature type="compositionally biased region" description="Basic and acidic residues" evidence="1">
    <location>
        <begin position="592"/>
        <end position="619"/>
    </location>
</feature>
<feature type="region of interest" description="Disordered" evidence="1">
    <location>
        <begin position="661"/>
        <end position="680"/>
    </location>
</feature>
<dbReference type="Pfam" id="PF22801">
    <property type="entry name" value="KH_GLD-3_1st"/>
    <property type="match status" value="1"/>
</dbReference>
<comment type="caution">
    <text evidence="3">The sequence shown here is derived from an EMBL/GenBank/DDBJ whole genome shotgun (WGS) entry which is preliminary data.</text>
</comment>
<feature type="compositionally biased region" description="Polar residues" evidence="1">
    <location>
        <begin position="661"/>
        <end position="671"/>
    </location>
</feature>
<proteinExistence type="predicted"/>
<feature type="region of interest" description="Disordered" evidence="1">
    <location>
        <begin position="592"/>
        <end position="650"/>
    </location>
</feature>
<dbReference type="InterPro" id="IPR041194">
    <property type="entry name" value="GLD-3-like_KH5"/>
</dbReference>
<feature type="region of interest" description="Disordered" evidence="1">
    <location>
        <begin position="718"/>
        <end position="737"/>
    </location>
</feature>
<dbReference type="Proteomes" id="UP000835052">
    <property type="component" value="Unassembled WGS sequence"/>
</dbReference>
<name>A0A8S1HNX2_9PELO</name>
<feature type="compositionally biased region" description="Polar residues" evidence="1">
    <location>
        <begin position="628"/>
        <end position="643"/>
    </location>
</feature>
<dbReference type="AlphaFoldDB" id="A0A8S1HNX2"/>